<evidence type="ECO:0000259" key="9">
    <source>
        <dbReference type="SMART" id="SM00014"/>
    </source>
</evidence>
<proteinExistence type="predicted"/>
<keyword evidence="6 8" id="KW-0472">Membrane</keyword>
<dbReference type="GO" id="GO:0016787">
    <property type="term" value="F:hydrolase activity"/>
    <property type="evidence" value="ECO:0007669"/>
    <property type="project" value="UniProtKB-KW"/>
</dbReference>
<keyword evidence="5 8" id="KW-1133">Transmembrane helix</keyword>
<dbReference type="PANTHER" id="PTHR14969:SF62">
    <property type="entry name" value="DECAPRENYLPHOSPHORYL-5-PHOSPHORIBOSE PHOSPHATASE RV3807C-RELATED"/>
    <property type="match status" value="1"/>
</dbReference>
<name>H8GFQ5_9PSEU</name>
<evidence type="ECO:0000313" key="11">
    <source>
        <dbReference type="Proteomes" id="UP000004705"/>
    </source>
</evidence>
<evidence type="ECO:0000256" key="3">
    <source>
        <dbReference type="ARBA" id="ARBA00022692"/>
    </source>
</evidence>
<dbReference type="AlphaFoldDB" id="H8GFQ5"/>
<evidence type="ECO:0000256" key="2">
    <source>
        <dbReference type="ARBA" id="ARBA00022475"/>
    </source>
</evidence>
<dbReference type="HOGENOM" id="CLU_059547_0_0_11"/>
<sequence>MPVPVSQAVSVARSLAPADSGGLAAPEDALAVDGVPDFSAEWYRAVLDAANTAPGWLQDFAVFFTEAGIVVLGLLLIFGWWRARTGSARAMAAAVSAPMATVVAYGTSEVAKLFIQEDRPCRAVPGARPLTECPELGDWSFPSNHSTIAGAAAMGVFLCRRGRVGLAALLLGASVAFSRVVVGAHYPHDVVVGFALGVAVVAAALAVTPRWTVPLVERYRPHRLGVLLLGPGEPAPAPTVRAEPNTPTVPEDDRFVPDETPCPEDLDDVEATRVVASVPAEADPSGAPPTQPIPHVPHWPSESAHRVRQHHPIPPRRPAPPRAPHRR</sequence>
<dbReference type="PANTHER" id="PTHR14969">
    <property type="entry name" value="SPHINGOSINE-1-PHOSPHATE PHOSPHOHYDROLASE"/>
    <property type="match status" value="1"/>
</dbReference>
<evidence type="ECO:0000256" key="1">
    <source>
        <dbReference type="ARBA" id="ARBA00004651"/>
    </source>
</evidence>
<evidence type="ECO:0000256" key="8">
    <source>
        <dbReference type="SAM" id="Phobius"/>
    </source>
</evidence>
<dbReference type="Proteomes" id="UP000004705">
    <property type="component" value="Chromosome"/>
</dbReference>
<feature type="domain" description="Phosphatidic acid phosphatase type 2/haloperoxidase" evidence="9">
    <location>
        <begin position="93"/>
        <end position="205"/>
    </location>
</feature>
<dbReference type="GO" id="GO:0005886">
    <property type="term" value="C:plasma membrane"/>
    <property type="evidence" value="ECO:0007669"/>
    <property type="project" value="UniProtKB-SubCell"/>
</dbReference>
<protein>
    <submittedName>
        <fullName evidence="10">Membrane-associated phospholipid phosphatase</fullName>
    </submittedName>
</protein>
<evidence type="ECO:0000256" key="6">
    <source>
        <dbReference type="ARBA" id="ARBA00023136"/>
    </source>
</evidence>
<evidence type="ECO:0000256" key="5">
    <source>
        <dbReference type="ARBA" id="ARBA00022989"/>
    </source>
</evidence>
<feature type="compositionally biased region" description="Pro residues" evidence="7">
    <location>
        <begin position="286"/>
        <end position="297"/>
    </location>
</feature>
<reference evidence="10 11" key="1">
    <citation type="journal article" date="2012" name="Stand. Genomic Sci.">
        <title>Genome sequence of the soil bacterium Saccharomonospora azurea type strain (NA-128(T)).</title>
        <authorList>
            <person name="Klenk H.P."/>
            <person name="Held B."/>
            <person name="Lucas S."/>
            <person name="Lapidus A."/>
            <person name="Copeland A."/>
            <person name="Hammon N."/>
            <person name="Pitluck S."/>
            <person name="Goodwin L.A."/>
            <person name="Han C."/>
            <person name="Tapia R."/>
            <person name="Brambilla E.M."/>
            <person name="Potter G."/>
            <person name="Land M."/>
            <person name="Ivanova N."/>
            <person name="Rohde M."/>
            <person name="Goker M."/>
            <person name="Detter J.C."/>
            <person name="Kyrpides N.C."/>
            <person name="Woyke T."/>
        </authorList>
    </citation>
    <scope>NUCLEOTIDE SEQUENCE [LARGE SCALE GENOMIC DNA]</scope>
    <source>
        <strain evidence="10 11">NA-128</strain>
    </source>
</reference>
<dbReference type="SUPFAM" id="SSF48317">
    <property type="entry name" value="Acid phosphatase/Vanadium-dependent haloperoxidase"/>
    <property type="match status" value="1"/>
</dbReference>
<feature type="transmembrane region" description="Helical" evidence="8">
    <location>
        <begin position="60"/>
        <end position="81"/>
    </location>
</feature>
<dbReference type="EMBL" id="CM001466">
    <property type="protein sequence ID" value="EHY91090.1"/>
    <property type="molecule type" value="Genomic_DNA"/>
</dbReference>
<keyword evidence="11" id="KW-1185">Reference proteome</keyword>
<dbReference type="SMART" id="SM00014">
    <property type="entry name" value="acidPPc"/>
    <property type="match status" value="1"/>
</dbReference>
<evidence type="ECO:0000313" key="10">
    <source>
        <dbReference type="EMBL" id="EHY91090.1"/>
    </source>
</evidence>
<dbReference type="Pfam" id="PF01569">
    <property type="entry name" value="PAP2"/>
    <property type="match status" value="1"/>
</dbReference>
<dbReference type="RefSeq" id="WP_005444861.1">
    <property type="nucleotide sequence ID" value="NZ_CM001466.1"/>
</dbReference>
<feature type="compositionally biased region" description="Pro residues" evidence="7">
    <location>
        <begin position="315"/>
        <end position="327"/>
    </location>
</feature>
<comment type="subcellular location">
    <subcellularLocation>
        <location evidence="1">Cell membrane</location>
        <topology evidence="1">Multi-pass membrane protein</topology>
    </subcellularLocation>
</comment>
<feature type="region of interest" description="Disordered" evidence="7">
    <location>
        <begin position="231"/>
        <end position="327"/>
    </location>
</feature>
<dbReference type="InterPro" id="IPR036938">
    <property type="entry name" value="PAP2/HPO_sf"/>
</dbReference>
<organism evidence="10 11">
    <name type="scientific">Saccharomonospora azurea NA-128</name>
    <dbReference type="NCBI Taxonomy" id="882081"/>
    <lineage>
        <taxon>Bacteria</taxon>
        <taxon>Bacillati</taxon>
        <taxon>Actinomycetota</taxon>
        <taxon>Actinomycetes</taxon>
        <taxon>Pseudonocardiales</taxon>
        <taxon>Pseudonocardiaceae</taxon>
        <taxon>Saccharomonospora</taxon>
    </lineage>
</organism>
<dbReference type="OrthoDB" id="5243958at2"/>
<keyword evidence="3 8" id="KW-0812">Transmembrane</keyword>
<dbReference type="Gene3D" id="1.20.144.10">
    <property type="entry name" value="Phosphatidic acid phosphatase type 2/haloperoxidase"/>
    <property type="match status" value="1"/>
</dbReference>
<accession>H8GFQ5</accession>
<dbReference type="InterPro" id="IPR000326">
    <property type="entry name" value="PAP2/HPO"/>
</dbReference>
<evidence type="ECO:0000256" key="7">
    <source>
        <dbReference type="SAM" id="MobiDB-lite"/>
    </source>
</evidence>
<gene>
    <name evidence="10" type="ORF">SacazDRAFT_04242</name>
</gene>
<feature type="transmembrane region" description="Helical" evidence="8">
    <location>
        <begin position="164"/>
        <end position="184"/>
    </location>
</feature>
<feature type="transmembrane region" description="Helical" evidence="8">
    <location>
        <begin position="190"/>
        <end position="213"/>
    </location>
</feature>
<keyword evidence="2" id="KW-1003">Cell membrane</keyword>
<keyword evidence="4" id="KW-0378">Hydrolase</keyword>
<evidence type="ECO:0000256" key="4">
    <source>
        <dbReference type="ARBA" id="ARBA00022801"/>
    </source>
</evidence>